<proteinExistence type="predicted"/>
<gene>
    <name evidence="1" type="ORF">J2792_004232</name>
</gene>
<evidence type="ECO:0000313" key="2">
    <source>
        <dbReference type="Proteomes" id="UP001184150"/>
    </source>
</evidence>
<organism evidence="1 2">
    <name type="scientific">Novosphingobium capsulatum</name>
    <dbReference type="NCBI Taxonomy" id="13688"/>
    <lineage>
        <taxon>Bacteria</taxon>
        <taxon>Pseudomonadati</taxon>
        <taxon>Pseudomonadota</taxon>
        <taxon>Alphaproteobacteria</taxon>
        <taxon>Sphingomonadales</taxon>
        <taxon>Sphingomonadaceae</taxon>
        <taxon>Novosphingobium</taxon>
    </lineage>
</organism>
<dbReference type="Proteomes" id="UP001184150">
    <property type="component" value="Unassembled WGS sequence"/>
</dbReference>
<evidence type="ECO:0000313" key="1">
    <source>
        <dbReference type="EMBL" id="MDR6513338.1"/>
    </source>
</evidence>
<protein>
    <submittedName>
        <fullName evidence="1">Uncharacterized protein</fullName>
    </submittedName>
</protein>
<comment type="caution">
    <text evidence="1">The sequence shown here is derived from an EMBL/GenBank/DDBJ whole genome shotgun (WGS) entry which is preliminary data.</text>
</comment>
<reference evidence="1 2" key="1">
    <citation type="submission" date="2023-07" db="EMBL/GenBank/DDBJ databases">
        <title>Sorghum-associated microbial communities from plants grown in Nebraska, USA.</title>
        <authorList>
            <person name="Schachtman D."/>
        </authorList>
    </citation>
    <scope>NUCLEOTIDE SEQUENCE [LARGE SCALE GENOMIC DNA]</scope>
    <source>
        <strain evidence="1 2">DS1027</strain>
    </source>
</reference>
<accession>A0ABU1MSM4</accession>
<keyword evidence="2" id="KW-1185">Reference proteome</keyword>
<name>A0ABU1MSM4_9SPHN</name>
<dbReference type="EMBL" id="JAVDRD010000022">
    <property type="protein sequence ID" value="MDR6513338.1"/>
    <property type="molecule type" value="Genomic_DNA"/>
</dbReference>
<dbReference type="RefSeq" id="WP_309806607.1">
    <property type="nucleotide sequence ID" value="NZ_JAVDRD010000022.1"/>
</dbReference>
<sequence>MSIHPILLRALLTAVVAEIRDEQREALASGTMAVRIAAEDRLVDNLMVAIASADRSGGE</sequence>